<feature type="transmembrane region" description="Helical" evidence="5">
    <location>
        <begin position="250"/>
        <end position="270"/>
    </location>
</feature>
<evidence type="ECO:0008006" key="12">
    <source>
        <dbReference type="Google" id="ProtNLM"/>
    </source>
</evidence>
<keyword evidence="6" id="KW-0732">Signal</keyword>
<dbReference type="InterPro" id="IPR029045">
    <property type="entry name" value="ClpP/crotonase-like_dom_sf"/>
</dbReference>
<dbReference type="Gene3D" id="3.90.226.10">
    <property type="entry name" value="2-enoyl-CoA Hydratase, Chain A, domain 1"/>
    <property type="match status" value="1"/>
</dbReference>
<proteinExistence type="predicted"/>
<name>A0ABN8GNZ2_9BACL</name>
<comment type="caution">
    <text evidence="10">The sequence shown here is derived from an EMBL/GenBank/DDBJ whole genome shotgun (WGS) entry which is preliminary data.</text>
</comment>
<feature type="transmembrane region" description="Helical" evidence="5">
    <location>
        <begin position="350"/>
        <end position="370"/>
    </location>
</feature>
<evidence type="ECO:0000259" key="9">
    <source>
        <dbReference type="Pfam" id="PF25145"/>
    </source>
</evidence>
<feature type="chain" id="PRO_5045744194" description="Membrane-bound serine protease (ClpP class)" evidence="6">
    <location>
        <begin position="34"/>
        <end position="461"/>
    </location>
</feature>
<evidence type="ECO:0000256" key="6">
    <source>
        <dbReference type="SAM" id="SignalP"/>
    </source>
</evidence>
<evidence type="ECO:0000259" key="8">
    <source>
        <dbReference type="Pfam" id="PF24961"/>
    </source>
</evidence>
<feature type="transmembrane region" description="Helical" evidence="5">
    <location>
        <begin position="300"/>
        <end position="318"/>
    </location>
</feature>
<keyword evidence="4 5" id="KW-0472">Membrane</keyword>
<dbReference type="Pfam" id="PF24961">
    <property type="entry name" value="NfeD_membrane"/>
    <property type="match status" value="1"/>
</dbReference>
<evidence type="ECO:0000256" key="3">
    <source>
        <dbReference type="ARBA" id="ARBA00022989"/>
    </source>
</evidence>
<evidence type="ECO:0000256" key="5">
    <source>
        <dbReference type="SAM" id="Phobius"/>
    </source>
</evidence>
<keyword evidence="11" id="KW-1185">Reference proteome</keyword>
<dbReference type="InterPro" id="IPR056738">
    <property type="entry name" value="NfeD1b_N"/>
</dbReference>
<feature type="domain" description="NfeD-like C-terminal" evidence="7">
    <location>
        <begin position="401"/>
        <end position="454"/>
    </location>
</feature>
<keyword evidence="2 5" id="KW-0812">Transmembrane</keyword>
<dbReference type="Pfam" id="PF25145">
    <property type="entry name" value="NfeD1b_N"/>
    <property type="match status" value="1"/>
</dbReference>
<evidence type="ECO:0000256" key="2">
    <source>
        <dbReference type="ARBA" id="ARBA00022692"/>
    </source>
</evidence>
<feature type="domain" description="NfeD integral membrane" evidence="8">
    <location>
        <begin position="256"/>
        <end position="368"/>
    </location>
</feature>
<dbReference type="InterPro" id="IPR052165">
    <property type="entry name" value="Membrane_assoc_protease"/>
</dbReference>
<evidence type="ECO:0000256" key="1">
    <source>
        <dbReference type="ARBA" id="ARBA00004141"/>
    </source>
</evidence>
<dbReference type="CDD" id="cd07021">
    <property type="entry name" value="Clp_protease_NfeD_like"/>
    <property type="match status" value="1"/>
</dbReference>
<accession>A0ABN8GNZ2</accession>
<gene>
    <name evidence="10" type="ORF">PAECIP111893_03776</name>
</gene>
<dbReference type="InterPro" id="IPR056739">
    <property type="entry name" value="NfeD_membrane"/>
</dbReference>
<dbReference type="EMBL" id="CAKMMF010000022">
    <property type="protein sequence ID" value="CAH1214119.1"/>
    <property type="molecule type" value="Genomic_DNA"/>
</dbReference>
<dbReference type="PANTHER" id="PTHR33507">
    <property type="entry name" value="INNER MEMBRANE PROTEIN YBBJ"/>
    <property type="match status" value="1"/>
</dbReference>
<dbReference type="RefSeq" id="WP_236344132.1">
    <property type="nucleotide sequence ID" value="NZ_CAKMMF010000022.1"/>
</dbReference>
<feature type="signal peptide" evidence="6">
    <location>
        <begin position="1"/>
        <end position="33"/>
    </location>
</feature>
<dbReference type="InterPro" id="IPR002810">
    <property type="entry name" value="NfeD-like_C"/>
</dbReference>
<evidence type="ECO:0000313" key="11">
    <source>
        <dbReference type="Proteomes" id="UP000838686"/>
    </source>
</evidence>
<protein>
    <recommendedName>
        <fullName evidence="12">Membrane-bound serine protease (ClpP class)</fullName>
    </recommendedName>
</protein>
<dbReference type="Proteomes" id="UP000838686">
    <property type="component" value="Unassembled WGS sequence"/>
</dbReference>
<dbReference type="SUPFAM" id="SSF52096">
    <property type="entry name" value="ClpP/crotonase"/>
    <property type="match status" value="1"/>
</dbReference>
<reference evidence="10" key="1">
    <citation type="submission" date="2022-01" db="EMBL/GenBank/DDBJ databases">
        <authorList>
            <person name="Criscuolo A."/>
        </authorList>
    </citation>
    <scope>NUCLEOTIDE SEQUENCE</scope>
    <source>
        <strain evidence="10">CIP111893</strain>
    </source>
</reference>
<keyword evidence="3 5" id="KW-1133">Transmembrane helix</keyword>
<dbReference type="Gene3D" id="2.40.50.140">
    <property type="entry name" value="Nucleic acid-binding proteins"/>
    <property type="match status" value="1"/>
</dbReference>
<feature type="transmembrane region" description="Helical" evidence="5">
    <location>
        <begin position="277"/>
        <end position="294"/>
    </location>
</feature>
<evidence type="ECO:0000313" key="10">
    <source>
        <dbReference type="EMBL" id="CAH1214119.1"/>
    </source>
</evidence>
<sequence length="461" mass="48761">MQQTAPRLGLRMISAAALLVMLFLLLLPAGAYAADNSKESASIGPAVYVIRAEQTVESGLQSFLERAYQEAEEARAEQVLLVINTLGGRVDSAEEIGHLVRTSKIPTTAFVQGKAVSAGTYIALNAQRIIMEPGSAIGAAAVVDSSGELVDNPKIISYWTKAMMEAAELNGRNPEIAAKMVDPRIKLALPQLGQTLEQGEILTLSATEAVKVGYAEFTAKSVAEALRHIGLEDRDIIEIKPSVVEKIGEFLTSPVIVTLLLIIGIVGVAIELLVPGFGFPGILGVVAFTLYFFGHFVAGFAGMESVILFLIGLVLLVSELFIPSFGILGILGTASLIGGILLSAADTRTAIISLVIALAVAALIVIFVAIRFKHLGIWNKFILKDQLTTDEGYVSTATRATLLGRTGTALTPLRPAGTAVIEDERVDVVTSGEFISAGAAVKVVKVDGARIVVQQWNETGK</sequence>
<feature type="domain" description="NfeD1b N-terminal" evidence="9">
    <location>
        <begin position="47"/>
        <end position="238"/>
    </location>
</feature>
<evidence type="ECO:0000256" key="4">
    <source>
        <dbReference type="ARBA" id="ARBA00023136"/>
    </source>
</evidence>
<dbReference type="InterPro" id="IPR012340">
    <property type="entry name" value="NA-bd_OB-fold"/>
</dbReference>
<comment type="subcellular location">
    <subcellularLocation>
        <location evidence="1">Membrane</location>
        <topology evidence="1">Multi-pass membrane protein</topology>
    </subcellularLocation>
</comment>
<organism evidence="10 11">
    <name type="scientific">Paenibacillus plantiphilus</name>
    <dbReference type="NCBI Taxonomy" id="2905650"/>
    <lineage>
        <taxon>Bacteria</taxon>
        <taxon>Bacillati</taxon>
        <taxon>Bacillota</taxon>
        <taxon>Bacilli</taxon>
        <taxon>Bacillales</taxon>
        <taxon>Paenibacillaceae</taxon>
        <taxon>Paenibacillus</taxon>
    </lineage>
</organism>
<dbReference type="PANTHER" id="PTHR33507:SF3">
    <property type="entry name" value="INNER MEMBRANE PROTEIN YBBJ"/>
    <property type="match status" value="1"/>
</dbReference>
<dbReference type="Pfam" id="PF01957">
    <property type="entry name" value="NfeD"/>
    <property type="match status" value="1"/>
</dbReference>
<evidence type="ECO:0000259" key="7">
    <source>
        <dbReference type="Pfam" id="PF01957"/>
    </source>
</evidence>
<dbReference type="SUPFAM" id="SSF141322">
    <property type="entry name" value="NfeD domain-like"/>
    <property type="match status" value="1"/>
</dbReference>